<feature type="transmembrane region" description="Helical" evidence="1">
    <location>
        <begin position="116"/>
        <end position="134"/>
    </location>
</feature>
<sequence>MRKANEAARELWASPTWKQRMSLAGQFTTFCRTHEQPMNEESCAVFLVAIEVVPSTRLQYARMLRSMLQMNRTPLDMVILGSQKIAARSETKQARPLTKEDMNQVIRSRTDWKERVVFRLAWITASCLFGIAVLTPNNFTLKPDGVLILYWFVTPKTARADTHCTSRFVRIRGQDAFDTIKLCRTLQENGNLTNITTAHVERALAPWDATTHSIKRGALRHAVAIVETHNLDPHGDLAVGEARQPVRPSPEYCSIFVEVHHSADPGVVAGRIDVKGETAEGQEPWLRTEERFSMILITIMLLQLRDARQGRVWPLHKMNTPSRYSKKSAREGSRRIPAADARLLRKAGIIEDASSTITGGWIIPFSVVEEKTTGLRRRWIAWPRDKNRDDPYEANGPLLHISHYLPPVMAETAFCLDLKASFFRSLLLRGLGISFDATWRTARWWS</sequence>
<evidence type="ECO:0000313" key="3">
    <source>
        <dbReference type="Proteomes" id="UP000017861"/>
    </source>
</evidence>
<dbReference type="VEuPathDB" id="TriTrypDB:TCDM_10803"/>
<organism evidence="2 3">
    <name type="scientific">Trypanosoma cruzi Dm28c</name>
    <dbReference type="NCBI Taxonomy" id="1416333"/>
    <lineage>
        <taxon>Eukaryota</taxon>
        <taxon>Discoba</taxon>
        <taxon>Euglenozoa</taxon>
        <taxon>Kinetoplastea</taxon>
        <taxon>Metakinetoplastina</taxon>
        <taxon>Trypanosomatida</taxon>
        <taxon>Trypanosomatidae</taxon>
        <taxon>Trypanosoma</taxon>
        <taxon>Schizotrypanum</taxon>
    </lineage>
</organism>
<evidence type="ECO:0008006" key="4">
    <source>
        <dbReference type="Google" id="ProtNLM"/>
    </source>
</evidence>
<keyword evidence="1" id="KW-0812">Transmembrane</keyword>
<reference evidence="2 3" key="1">
    <citation type="journal article" date="2014" name="Genome Announc.">
        <title>Trypanosoma cruzi Clone Dm28c Draft Genome Sequence.</title>
        <authorList>
            <person name="Grisard E.C."/>
            <person name="Teixeira S.M."/>
            <person name="de Almeida L.G."/>
            <person name="Stoco P.H."/>
            <person name="Gerber A.L."/>
            <person name="Talavera-Lopez C."/>
            <person name="Lima O.C."/>
            <person name="Andersson B."/>
            <person name="de Vasconcelos A.T."/>
        </authorList>
    </citation>
    <scope>NUCLEOTIDE SEQUENCE [LARGE SCALE GENOMIC DNA]</scope>
    <source>
        <strain evidence="2 3">Dm28c</strain>
    </source>
</reference>
<evidence type="ECO:0000313" key="2">
    <source>
        <dbReference type="EMBL" id="ESS61596.1"/>
    </source>
</evidence>
<name>V5D2C7_TRYCR</name>
<keyword evidence="1" id="KW-1133">Transmembrane helix</keyword>
<dbReference type="AlphaFoldDB" id="V5D2C7"/>
<keyword evidence="1" id="KW-0472">Membrane</keyword>
<accession>V5D2C7</accession>
<comment type="caution">
    <text evidence="2">The sequence shown here is derived from an EMBL/GenBank/DDBJ whole genome shotgun (WGS) entry which is preliminary data.</text>
</comment>
<gene>
    <name evidence="2" type="ORF">TCDM_10803</name>
</gene>
<evidence type="ECO:0000256" key="1">
    <source>
        <dbReference type="SAM" id="Phobius"/>
    </source>
</evidence>
<proteinExistence type="predicted"/>
<dbReference type="Proteomes" id="UP000017861">
    <property type="component" value="Unassembled WGS sequence"/>
</dbReference>
<dbReference type="EMBL" id="AYLP01000266">
    <property type="protein sequence ID" value="ESS61596.1"/>
    <property type="molecule type" value="Genomic_DNA"/>
</dbReference>
<protein>
    <recommendedName>
        <fullName evidence="4">Trans-sialidase</fullName>
    </recommendedName>
</protein>